<dbReference type="RefSeq" id="XP_004036765.1">
    <property type="nucleotide sequence ID" value="XM_004036717.1"/>
</dbReference>
<dbReference type="eggNOG" id="ENOG502QSEC">
    <property type="taxonomic scope" value="Eukaryota"/>
</dbReference>
<dbReference type="OrthoDB" id="441013at2759"/>
<dbReference type="Gene3D" id="3.50.50.100">
    <property type="match status" value="1"/>
</dbReference>
<organism evidence="5 6">
    <name type="scientific">Ichthyophthirius multifiliis</name>
    <name type="common">White spot disease agent</name>
    <name type="synonym">Ich</name>
    <dbReference type="NCBI Taxonomy" id="5932"/>
    <lineage>
        <taxon>Eukaryota</taxon>
        <taxon>Sar</taxon>
        <taxon>Alveolata</taxon>
        <taxon>Ciliophora</taxon>
        <taxon>Intramacronucleata</taxon>
        <taxon>Oligohymenophorea</taxon>
        <taxon>Hymenostomatida</taxon>
        <taxon>Ophryoglenina</taxon>
        <taxon>Ichthyophthirius</taxon>
    </lineage>
</organism>
<dbReference type="Pfam" id="PF16092">
    <property type="entry name" value="CFAP61_N"/>
    <property type="match status" value="1"/>
</dbReference>
<dbReference type="InterPro" id="IPR036188">
    <property type="entry name" value="FAD/NAD-bd_sf"/>
</dbReference>
<evidence type="ECO:0000313" key="6">
    <source>
        <dbReference type="Proteomes" id="UP000008983"/>
    </source>
</evidence>
<dbReference type="InterPro" id="IPR032151">
    <property type="entry name" value="CFAP61_N"/>
</dbReference>
<evidence type="ECO:0008006" key="7">
    <source>
        <dbReference type="Google" id="ProtNLM"/>
    </source>
</evidence>
<dbReference type="PANTHER" id="PTHR21178">
    <property type="entry name" value="CILIA- AND FLAGELLA-ASSOCIATED PROTEIN 61"/>
    <property type="match status" value="1"/>
</dbReference>
<sequence>MSYQENQSELVHQESQQNYNRNNDQSGTIYGEEQEFQVLVRKSDLDDIEEIRKLITQNGREANDLLYDYPNLINLFERSFLSVTILDQQQKIIGCAVFNDYPQGLTGMIDFQHENFWEHWMFEAFDFDEEICVTPYNTIWMTYFFVAKELLNYQNKEDLYACQKVFQNVYATLPQLESILFLKRGESIENELAQSYIYDILDNFFVNIPAKDKNRLKGVRGIHNKSEIYYSPKNSCTEIMEIRMAREQDHDDLAEIFNKQSEVLTTQFGEFFIADLIATQNLTRRITKKFKNNGKAIVGQVRDKAVGLMSISTDIDYRFLAQCFELETYDNLFKPEFMEAILNRRDDIRREQQFKEEDQNQEKLMLMNQERMKSHLIGQRMTLQQFCKDKEAEIVMKIEEILASEEQQKVLSKKIVEDLIDNWLQEFQLHYPSSLFFENPDVFPEIQSIILSPRQLLIQSLQFYGLPRNYMNGNGHWKDWAQKKMEEKRLASLKRPQKKQQAPKRVKKKQEEEKKEDEFKPPSYFDLSPFQNAFKKFVSVVSEGRTIFRQKVEQNLKFIKIMFCNENGEMKEERHVDLNELGSNLNAKNMDIPQEVCENLASFLECFGEIVYETETIMVVPKEDPDQKNTKNTKKFGNEQQEQKFVPKILKKTSFIEFFDAIHKMKSFDQMMNRLNFTKSGSLKKEVQQIIEDENLKEQQKQKRRQILRKSTPYDDYVKNLLDLESIPEVPPEAQNAIVINLFCVDENFESRSIDFVEYAFNIFQDRDYIILTQPFTCPETTLLQQFIKIQMKKNSTFDHVLYIFHKDALLSNSIFIRKSKLEDMQNVDLLFSNLINKDQVYADTFEAITQTVSRKVAFSVFCDQAVIFYFIFQFFQQKKVNWHICSFQKRQFRFLYISFLCSRSYYIKRASHDLPHQIDTYSTQSFVFQMYKIYSQRNPTFNEQSKKKYIQRKNKNKKKTCMYFEVQERTLLPDVFNELVFVRVRTFPHLLKRKWDFEHEKEHFERTGDLTEVQDGQRDAFDQEQAPFSLSMITKKQLSGVKISNNSRIVVVGASDTGISFIESLLSIKDINFTHITLLAPGGLITMHIQNPGDQLKALSTDYTMEELRNLMLDARVNVLDAKMVGLDKKGKKIKLDKNADLPYDYLVCTVGLIDTELQNEKRRLISTGLYSSPYYQHLVEKYEGSNEQHPVYGDYINGVYSIDDPYIYDHFKKTGKKDSNIDLLTRRKRPQNITVYGRTLHTIAFISGMLNRGVAPKRIHYVIPQRVYEIETKFKNNTDRLKYEDKRVNDPEPFNDEKVEEMVFQMMEKLGINVFRGFGLHEIQVDEYTKACQTVIFRKKSDDFDEIERRIAEKKQEILERQNENENYKDIDDNLSRGEEDGNIIITPEQEIEQLEAQKYNDIEINSRFLITSGLVDIDKEIFYIIHENGLVYNGRLIVKSNFQTTEKDIFCCGKICEFSQRYKRLSIGRSLKLDKYNGRELGQKLAKCLLDGLDLGYLTDQIYSLGELPNLYMPIGIGAFLPNKQYYYNIKKNDYARPLLTMEAENNREDIVCNSIDQETNQGHYIRFKFDNYGIIDEINYFVKKKNQYIQKIFLKNQGSEPISVQSLVSFVGLSEKYLNQLDVRYKNNLIPNIVEFLSENWAICLYHEWFSEFRYITKTDIQKSQNIQSILDEIGRHAKSGQFLVQELFQKIRGQISPEIIIQIQEGILDFIRENQNHLPMYYVPPKKFTMDS</sequence>
<evidence type="ECO:0000256" key="2">
    <source>
        <dbReference type="SAM" id="MobiDB-lite"/>
    </source>
</evidence>
<dbReference type="EMBL" id="GL983575">
    <property type="protein sequence ID" value="EGR32779.1"/>
    <property type="molecule type" value="Genomic_DNA"/>
</dbReference>
<dbReference type="InParanoid" id="G0QPR4"/>
<keyword evidence="1" id="KW-0175">Coiled coil</keyword>
<dbReference type="GeneID" id="14908964"/>
<evidence type="ECO:0000313" key="5">
    <source>
        <dbReference type="EMBL" id="EGR32779.1"/>
    </source>
</evidence>
<feature type="compositionally biased region" description="Basic residues" evidence="2">
    <location>
        <begin position="491"/>
        <end position="508"/>
    </location>
</feature>
<proteinExistence type="predicted"/>
<evidence type="ECO:0000259" key="3">
    <source>
        <dbReference type="Pfam" id="PF16092"/>
    </source>
</evidence>
<gene>
    <name evidence="5" type="ORF">IMG5_070510</name>
</gene>
<dbReference type="PANTHER" id="PTHR21178:SF8">
    <property type="entry name" value="CILIA- AND FLAGELLA-ASSOCIATED PROTEIN 61"/>
    <property type="match status" value="1"/>
</dbReference>
<name>G0QPR4_ICHMU</name>
<feature type="region of interest" description="Disordered" evidence="2">
    <location>
        <begin position="1"/>
        <end position="27"/>
    </location>
</feature>
<dbReference type="InterPro" id="IPR038884">
    <property type="entry name" value="CFAP61"/>
</dbReference>
<dbReference type="SUPFAM" id="SSF51905">
    <property type="entry name" value="FAD/NAD(P)-binding domain"/>
    <property type="match status" value="1"/>
</dbReference>
<evidence type="ECO:0000259" key="4">
    <source>
        <dbReference type="Pfam" id="PF23150"/>
    </source>
</evidence>
<keyword evidence="6" id="KW-1185">Reference proteome</keyword>
<feature type="compositionally biased region" description="Basic and acidic residues" evidence="2">
    <location>
        <begin position="509"/>
        <end position="520"/>
    </location>
</feature>
<accession>G0QPR4</accession>
<feature type="coiled-coil region" evidence="1">
    <location>
        <begin position="1339"/>
        <end position="1383"/>
    </location>
</feature>
<dbReference type="STRING" id="857967.G0QPR4"/>
<feature type="domain" description="Cilia- and flagella-associated protein 61 N-terminal" evidence="3">
    <location>
        <begin position="40"/>
        <end position="335"/>
    </location>
</feature>
<feature type="domain" description="CFAP61 dimerisation" evidence="4">
    <location>
        <begin position="1512"/>
        <end position="1648"/>
    </location>
</feature>
<protein>
    <recommendedName>
        <fullName evidence="7">Cilia- and flagella-associated protein 61 N-terminal domain-containing protein</fullName>
    </recommendedName>
</protein>
<dbReference type="OMA" id="PMESKCH"/>
<dbReference type="Pfam" id="PF23150">
    <property type="entry name" value="CFAP61_dimer"/>
    <property type="match status" value="1"/>
</dbReference>
<reference evidence="5 6" key="1">
    <citation type="submission" date="2011-07" db="EMBL/GenBank/DDBJ databases">
        <authorList>
            <person name="Coyne R."/>
            <person name="Brami D."/>
            <person name="Johnson J."/>
            <person name="Hostetler J."/>
            <person name="Hannick L."/>
            <person name="Clark T."/>
            <person name="Cassidy-Hanley D."/>
            <person name="Inman J."/>
        </authorList>
    </citation>
    <scope>NUCLEOTIDE SEQUENCE [LARGE SCALE GENOMIC DNA]</scope>
    <source>
        <strain evidence="5 6">G5</strain>
    </source>
</reference>
<evidence type="ECO:0000256" key="1">
    <source>
        <dbReference type="SAM" id="Coils"/>
    </source>
</evidence>
<dbReference type="InterPro" id="IPR056299">
    <property type="entry name" value="CFAP61_dimer"/>
</dbReference>
<dbReference type="Proteomes" id="UP000008983">
    <property type="component" value="Unassembled WGS sequence"/>
</dbReference>
<feature type="region of interest" description="Disordered" evidence="2">
    <location>
        <begin position="491"/>
        <end position="520"/>
    </location>
</feature>